<evidence type="ECO:0000256" key="1">
    <source>
        <dbReference type="ARBA" id="ARBA00004871"/>
    </source>
</evidence>
<evidence type="ECO:0000259" key="3">
    <source>
        <dbReference type="Pfam" id="PF08501"/>
    </source>
</evidence>
<dbReference type="Proteomes" id="UP000657592">
    <property type="component" value="Unassembled WGS sequence"/>
</dbReference>
<dbReference type="InterPro" id="IPR022893">
    <property type="entry name" value="Shikimate_DH_fam"/>
</dbReference>
<dbReference type="GO" id="GO:0005829">
    <property type="term" value="C:cytosol"/>
    <property type="evidence" value="ECO:0007669"/>
    <property type="project" value="TreeGrafter"/>
</dbReference>
<keyword evidence="5" id="KW-1185">Reference proteome</keyword>
<reference evidence="4" key="2">
    <citation type="submission" date="2020-09" db="EMBL/GenBank/DDBJ databases">
        <authorList>
            <person name="Sun Q."/>
            <person name="Zhou Y."/>
        </authorList>
    </citation>
    <scope>NUCLEOTIDE SEQUENCE</scope>
    <source>
        <strain evidence="4">CGMCC 1.15794</strain>
    </source>
</reference>
<dbReference type="GO" id="GO:0004764">
    <property type="term" value="F:shikimate 3-dehydrogenase (NADP+) activity"/>
    <property type="evidence" value="ECO:0007669"/>
    <property type="project" value="InterPro"/>
</dbReference>
<dbReference type="GO" id="GO:0009423">
    <property type="term" value="P:chorismate biosynthetic process"/>
    <property type="evidence" value="ECO:0007669"/>
    <property type="project" value="TreeGrafter"/>
</dbReference>
<dbReference type="InterPro" id="IPR013708">
    <property type="entry name" value="Shikimate_DH-bd_N"/>
</dbReference>
<proteinExistence type="predicted"/>
<dbReference type="GO" id="GO:0019632">
    <property type="term" value="P:shikimate metabolic process"/>
    <property type="evidence" value="ECO:0007669"/>
    <property type="project" value="TreeGrafter"/>
</dbReference>
<dbReference type="InterPro" id="IPR036291">
    <property type="entry name" value="NAD(P)-bd_dom_sf"/>
</dbReference>
<dbReference type="EMBL" id="BMJY01000001">
    <property type="protein sequence ID" value="GGH35693.1"/>
    <property type="molecule type" value="Genomic_DNA"/>
</dbReference>
<evidence type="ECO:0000313" key="4">
    <source>
        <dbReference type="EMBL" id="GGH35693.1"/>
    </source>
</evidence>
<feature type="domain" description="Shikimate dehydrogenase substrate binding N-terminal" evidence="3">
    <location>
        <begin position="9"/>
        <end position="90"/>
    </location>
</feature>
<gene>
    <name evidence="4" type="primary">aroE</name>
    <name evidence="4" type="ORF">GCM10010921_04280</name>
</gene>
<accession>A0A917IDN4</accession>
<dbReference type="SUPFAM" id="SSF51735">
    <property type="entry name" value="NAD(P)-binding Rossmann-fold domains"/>
    <property type="match status" value="1"/>
</dbReference>
<comment type="pathway">
    <text evidence="1">Metabolic intermediate biosynthesis; chorismate biosynthesis; chorismate from D-erythrose 4-phosphate and phosphoenolpyruvate: step 4/7.</text>
</comment>
<dbReference type="PANTHER" id="PTHR21089">
    <property type="entry name" value="SHIKIMATE DEHYDROGENASE"/>
    <property type="match status" value="1"/>
</dbReference>
<keyword evidence="2" id="KW-0057">Aromatic amino acid biosynthesis</keyword>
<dbReference type="Gene3D" id="3.40.50.720">
    <property type="entry name" value="NAD(P)-binding Rossmann-like Domain"/>
    <property type="match status" value="1"/>
</dbReference>
<sequence length="286" mass="29227">MMRATRLAVWGDPIAHSRSPQLHGAAYGVLGLPWSFVRERVGGGAFEETFAALDDSWRGLAVTMPLKEHAFRATAWRDRRAELTGAVNTVLLPAADVARPAGAPAHAPIGFNTDVGGIVAALADEGIDRLARVRIVGAGATSASALVAAAELGASSAGIVARRPERVTPLAGLGARLGMAVDAEPFGGPHDAVDLTVCALPGGTELPEAHAEALAAAGGPLFDVAYAPWPSHLAGRWHAGPAIPGSGMLLHQAVLQVRVFATGAPDVPLDGEDAVRAAMRAALVGD</sequence>
<dbReference type="GO" id="GO:0050661">
    <property type="term" value="F:NADP binding"/>
    <property type="evidence" value="ECO:0007669"/>
    <property type="project" value="TreeGrafter"/>
</dbReference>
<keyword evidence="2" id="KW-0028">Amino-acid biosynthesis</keyword>
<protein>
    <submittedName>
        <fullName evidence="4">Shikimate 5-dehydrogenase</fullName>
    </submittedName>
</protein>
<evidence type="ECO:0000256" key="2">
    <source>
        <dbReference type="ARBA" id="ARBA00023141"/>
    </source>
</evidence>
<dbReference type="Gene3D" id="3.40.50.10860">
    <property type="entry name" value="Leucine Dehydrogenase, chain A, domain 1"/>
    <property type="match status" value="1"/>
</dbReference>
<dbReference type="GO" id="GO:0009073">
    <property type="term" value="P:aromatic amino acid family biosynthetic process"/>
    <property type="evidence" value="ECO:0007669"/>
    <property type="project" value="UniProtKB-KW"/>
</dbReference>
<name>A0A917IDN4_9MICO</name>
<reference evidence="4" key="1">
    <citation type="journal article" date="2014" name="Int. J. Syst. Evol. Microbiol.">
        <title>Complete genome sequence of Corynebacterium casei LMG S-19264T (=DSM 44701T), isolated from a smear-ripened cheese.</title>
        <authorList>
            <consortium name="US DOE Joint Genome Institute (JGI-PGF)"/>
            <person name="Walter F."/>
            <person name="Albersmeier A."/>
            <person name="Kalinowski J."/>
            <person name="Ruckert C."/>
        </authorList>
    </citation>
    <scope>NUCLEOTIDE SEQUENCE</scope>
    <source>
        <strain evidence="4">CGMCC 1.15794</strain>
    </source>
</reference>
<dbReference type="PANTHER" id="PTHR21089:SF1">
    <property type="entry name" value="BIFUNCTIONAL 3-DEHYDROQUINATE DEHYDRATASE_SHIKIMATE DEHYDROGENASE, CHLOROPLASTIC"/>
    <property type="match status" value="1"/>
</dbReference>
<evidence type="ECO:0000313" key="5">
    <source>
        <dbReference type="Proteomes" id="UP000657592"/>
    </source>
</evidence>
<comment type="caution">
    <text evidence="4">The sequence shown here is derived from an EMBL/GenBank/DDBJ whole genome shotgun (WGS) entry which is preliminary data.</text>
</comment>
<dbReference type="AlphaFoldDB" id="A0A917IDN4"/>
<dbReference type="InterPro" id="IPR046346">
    <property type="entry name" value="Aminoacid_DH-like_N_sf"/>
</dbReference>
<dbReference type="RefSeq" id="WP_188754584.1">
    <property type="nucleotide sequence ID" value="NZ_BMJY01000001.1"/>
</dbReference>
<organism evidence="4 5">
    <name type="scientific">Microbacterium album</name>
    <dbReference type="NCBI Taxonomy" id="2053191"/>
    <lineage>
        <taxon>Bacteria</taxon>
        <taxon>Bacillati</taxon>
        <taxon>Actinomycetota</taxon>
        <taxon>Actinomycetes</taxon>
        <taxon>Micrococcales</taxon>
        <taxon>Microbacteriaceae</taxon>
        <taxon>Microbacterium</taxon>
    </lineage>
</organism>
<dbReference type="Pfam" id="PF08501">
    <property type="entry name" value="Shikimate_dh_N"/>
    <property type="match status" value="1"/>
</dbReference>
<dbReference type="SUPFAM" id="SSF53223">
    <property type="entry name" value="Aminoacid dehydrogenase-like, N-terminal domain"/>
    <property type="match status" value="1"/>
</dbReference>